<feature type="compositionally biased region" description="Basic and acidic residues" evidence="2">
    <location>
        <begin position="136"/>
        <end position="149"/>
    </location>
</feature>
<protein>
    <recommendedName>
        <fullName evidence="3">Ribosomal RNA-processing protein 7 C-terminal domain-containing protein</fullName>
    </recommendedName>
</protein>
<dbReference type="Gene3D" id="6.10.250.1770">
    <property type="match status" value="1"/>
</dbReference>
<organism evidence="4 5">
    <name type="scientific">Lactuca sativa</name>
    <name type="common">Garden lettuce</name>
    <dbReference type="NCBI Taxonomy" id="4236"/>
    <lineage>
        <taxon>Eukaryota</taxon>
        <taxon>Viridiplantae</taxon>
        <taxon>Streptophyta</taxon>
        <taxon>Embryophyta</taxon>
        <taxon>Tracheophyta</taxon>
        <taxon>Spermatophyta</taxon>
        <taxon>Magnoliopsida</taxon>
        <taxon>eudicotyledons</taxon>
        <taxon>Gunneridae</taxon>
        <taxon>Pentapetalae</taxon>
        <taxon>asterids</taxon>
        <taxon>campanulids</taxon>
        <taxon>Asterales</taxon>
        <taxon>Asteraceae</taxon>
        <taxon>Cichorioideae</taxon>
        <taxon>Cichorieae</taxon>
        <taxon>Lactucinae</taxon>
        <taxon>Lactuca</taxon>
    </lineage>
</organism>
<dbReference type="GO" id="GO:0034456">
    <property type="term" value="C:UTP-C complex"/>
    <property type="evidence" value="ECO:0000318"/>
    <property type="project" value="GO_Central"/>
</dbReference>
<name>A0A9R1UV04_LACSA</name>
<feature type="compositionally biased region" description="Basic residues" evidence="2">
    <location>
        <begin position="168"/>
        <end position="180"/>
    </location>
</feature>
<evidence type="ECO:0000259" key="3">
    <source>
        <dbReference type="Pfam" id="PF12923"/>
    </source>
</evidence>
<dbReference type="Pfam" id="PF12923">
    <property type="entry name" value="RRP7"/>
    <property type="match status" value="1"/>
</dbReference>
<dbReference type="PANTHER" id="PTHR13191:SF0">
    <property type="entry name" value="RIBOSOMAL RNA-PROCESSING PROTEIN 7 HOMOLOG A-RELATED"/>
    <property type="match status" value="1"/>
</dbReference>
<dbReference type="Proteomes" id="UP000235145">
    <property type="component" value="Unassembled WGS sequence"/>
</dbReference>
<dbReference type="InterPro" id="IPR024326">
    <property type="entry name" value="RRP7_C"/>
</dbReference>
<gene>
    <name evidence="4" type="ORF">LSAT_V11C800398460</name>
</gene>
<evidence type="ECO:0000313" key="4">
    <source>
        <dbReference type="EMBL" id="KAJ0193754.1"/>
    </source>
</evidence>
<dbReference type="InterPro" id="IPR040446">
    <property type="entry name" value="RRP7"/>
</dbReference>
<comment type="similarity">
    <text evidence="1">Belongs to the RRP7 family.</text>
</comment>
<reference evidence="4 5" key="1">
    <citation type="journal article" date="2017" name="Nat. Commun.">
        <title>Genome assembly with in vitro proximity ligation data and whole-genome triplication in lettuce.</title>
        <authorList>
            <person name="Reyes-Chin-Wo S."/>
            <person name="Wang Z."/>
            <person name="Yang X."/>
            <person name="Kozik A."/>
            <person name="Arikit S."/>
            <person name="Song C."/>
            <person name="Xia L."/>
            <person name="Froenicke L."/>
            <person name="Lavelle D.O."/>
            <person name="Truco M.J."/>
            <person name="Xia R."/>
            <person name="Zhu S."/>
            <person name="Xu C."/>
            <person name="Xu H."/>
            <person name="Xu X."/>
            <person name="Cox K."/>
            <person name="Korf I."/>
            <person name="Meyers B.C."/>
            <person name="Michelmore R.W."/>
        </authorList>
    </citation>
    <scope>NUCLEOTIDE SEQUENCE [LARGE SCALE GENOMIC DNA]</scope>
    <source>
        <strain evidence="5">cv. Salinas</strain>
        <tissue evidence="4">Seedlings</tissue>
    </source>
</reference>
<dbReference type="CDD" id="cd12951">
    <property type="entry name" value="RRP7_Rrp7A"/>
    <property type="match status" value="1"/>
</dbReference>
<feature type="compositionally biased region" description="Basic and acidic residues" evidence="2">
    <location>
        <begin position="213"/>
        <end position="223"/>
    </location>
</feature>
<dbReference type="EMBL" id="NBSK02000008">
    <property type="protein sequence ID" value="KAJ0193754.1"/>
    <property type="molecule type" value="Genomic_DNA"/>
</dbReference>
<feature type="compositionally biased region" description="Polar residues" evidence="2">
    <location>
        <begin position="43"/>
        <end position="60"/>
    </location>
</feature>
<dbReference type="PANTHER" id="PTHR13191">
    <property type="entry name" value="RIBOSOMAL RNA PROCESSING PROTEIN 7-RELATED"/>
    <property type="match status" value="1"/>
</dbReference>
<dbReference type="AlphaFoldDB" id="A0A9R1UV04"/>
<comment type="caution">
    <text evidence="4">The sequence shown here is derived from an EMBL/GenBank/DDBJ whole genome shotgun (WGS) entry which is preliminary data.</text>
</comment>
<evidence type="ECO:0000256" key="2">
    <source>
        <dbReference type="SAM" id="MobiDB-lite"/>
    </source>
</evidence>
<feature type="domain" description="Ribosomal RNA-processing protein 7 C-terminal" evidence="3">
    <location>
        <begin position="272"/>
        <end position="397"/>
    </location>
</feature>
<feature type="compositionally biased region" description="Basic residues" evidence="2">
    <location>
        <begin position="200"/>
        <end position="212"/>
    </location>
</feature>
<feature type="compositionally biased region" description="Basic residues" evidence="2">
    <location>
        <begin position="88"/>
        <end position="98"/>
    </location>
</feature>
<dbReference type="GO" id="GO:0006364">
    <property type="term" value="P:rRNA processing"/>
    <property type="evidence" value="ECO:0000318"/>
    <property type="project" value="GO_Central"/>
</dbReference>
<feature type="region of interest" description="Disordered" evidence="2">
    <location>
        <begin position="1"/>
        <end position="258"/>
    </location>
</feature>
<evidence type="ECO:0000313" key="5">
    <source>
        <dbReference type="Proteomes" id="UP000235145"/>
    </source>
</evidence>
<sequence>MGFSKTLLTNEELPRFQNWPDLNVASSLSPDSRRSTPPPRALQPSSPSHTSSATVAQQRLPSGISCKRRNKRQRNTTSFTKVQNSDKKMKKVSRNKKKRDGEPPESVISTSHVNEGKNIAGLSDKKNKLKKKKRSKENSDHEGVPHDNVGEDDVNQQNDNMDDANSPKKMKKAARNKKRKGMETSEVAPLPTPDDVKTSDKKKKKLKKQKKKGKEDGVIEHILHSNQQISKSKSISQIKPDDNEDGVYEISSGDEDETTGMKRWIGEYHGGRPGAEVLLQRINDFLVDHWAQKEKERKEKESEAAEGGWTVVTHMKGRKKTTDVESGTTVGSVAQAAVVDNISKKKKKQNQDQVGLTFYRFQRREAQRNEIMMLQSKFEQDKKRIQQMRAERKFRPY</sequence>
<feature type="region of interest" description="Disordered" evidence="2">
    <location>
        <begin position="296"/>
        <end position="328"/>
    </location>
</feature>
<proteinExistence type="inferred from homology"/>
<keyword evidence="5" id="KW-1185">Reference proteome</keyword>
<evidence type="ECO:0000256" key="1">
    <source>
        <dbReference type="ARBA" id="ARBA00006110"/>
    </source>
</evidence>
<dbReference type="GO" id="GO:0000028">
    <property type="term" value="P:ribosomal small subunit assembly"/>
    <property type="evidence" value="ECO:0000318"/>
    <property type="project" value="GO_Central"/>
</dbReference>
<accession>A0A9R1UV04</accession>
<feature type="compositionally biased region" description="Low complexity" evidence="2">
    <location>
        <begin position="227"/>
        <end position="238"/>
    </location>
</feature>
<feature type="compositionally biased region" description="Acidic residues" evidence="2">
    <location>
        <begin position="242"/>
        <end position="258"/>
    </location>
</feature>
<dbReference type="GO" id="GO:0032545">
    <property type="term" value="C:CURI complex"/>
    <property type="evidence" value="ECO:0000318"/>
    <property type="project" value="GO_Central"/>
</dbReference>